<evidence type="ECO:0000256" key="1">
    <source>
        <dbReference type="SAM" id="Phobius"/>
    </source>
</evidence>
<dbReference type="InterPro" id="IPR021776">
    <property type="entry name" value="ActD"/>
</dbReference>
<feature type="transmembrane region" description="Helical" evidence="1">
    <location>
        <begin position="89"/>
        <end position="118"/>
    </location>
</feature>
<protein>
    <recommendedName>
        <fullName evidence="4">DUF3341 domain-containing protein</fullName>
    </recommendedName>
</protein>
<sequence length="176" mass="19319">MADIAYGLLAEFRTPEALMAAAREAREAGYRHLDAFTPFPVEGLDRILHIPRPGISFVGLAGAIAGASTALLMQVYVNYDYPLNVGGRPVYAISAFAVVTFELTILFSALSMLIAMLWQNGLPRLHYPVFGAQRFHRASRDRFFLCVNADDDQFSAGETSDFLRGIGALSVEFVPK</sequence>
<dbReference type="EMBL" id="NAFL01000264">
    <property type="protein sequence ID" value="OSJ29759.1"/>
    <property type="molecule type" value="Genomic_DNA"/>
</dbReference>
<keyword evidence="1" id="KW-0812">Transmembrane</keyword>
<gene>
    <name evidence="2" type="ORF">BSZ19_26670</name>
</gene>
<dbReference type="Proteomes" id="UP000193335">
    <property type="component" value="Unassembled WGS sequence"/>
</dbReference>
<proteinExistence type="predicted"/>
<evidence type="ECO:0000313" key="3">
    <source>
        <dbReference type="Proteomes" id="UP000193335"/>
    </source>
</evidence>
<dbReference type="RefSeq" id="WP_085402378.1">
    <property type="nucleotide sequence ID" value="NZ_NAFL01000264.1"/>
</dbReference>
<accession>A0A1Y2JJL2</accession>
<organism evidence="2 3">
    <name type="scientific">Bradyrhizobium japonicum</name>
    <dbReference type="NCBI Taxonomy" id="375"/>
    <lineage>
        <taxon>Bacteria</taxon>
        <taxon>Pseudomonadati</taxon>
        <taxon>Pseudomonadota</taxon>
        <taxon>Alphaproteobacteria</taxon>
        <taxon>Hyphomicrobiales</taxon>
        <taxon>Nitrobacteraceae</taxon>
        <taxon>Bradyrhizobium</taxon>
    </lineage>
</organism>
<dbReference type="Pfam" id="PF11821">
    <property type="entry name" value="ActD"/>
    <property type="match status" value="1"/>
</dbReference>
<feature type="transmembrane region" description="Helical" evidence="1">
    <location>
        <begin position="55"/>
        <end position="77"/>
    </location>
</feature>
<dbReference type="AlphaFoldDB" id="A0A1Y2JJL2"/>
<name>A0A1Y2JJL2_BRAJP</name>
<reference evidence="2 3" key="1">
    <citation type="submission" date="2017-03" db="EMBL/GenBank/DDBJ databases">
        <title>Whole genome sequences of fourteen strains of Bradyrhizobium canariense and one strain of Bradyrhizobium japonicum isolated from Lupinus (Papilionoideae: Genisteae) species in Algeria.</title>
        <authorList>
            <person name="Crovadore J."/>
            <person name="Chekireb D."/>
            <person name="Brachmann A."/>
            <person name="Chablais R."/>
            <person name="Cochard B."/>
            <person name="Lefort F."/>
        </authorList>
    </citation>
    <scope>NUCLEOTIDE SEQUENCE [LARGE SCALE GENOMIC DNA]</scope>
    <source>
        <strain evidence="2 3">UBMA197</strain>
    </source>
</reference>
<dbReference type="PANTHER" id="PTHR40394:SF2">
    <property type="entry name" value="QUINOL:CYTOCHROME C OXIDOREDUCTASE MEMBRANE PROTEIN"/>
    <property type="match status" value="1"/>
</dbReference>
<keyword evidence="1" id="KW-0472">Membrane</keyword>
<evidence type="ECO:0008006" key="4">
    <source>
        <dbReference type="Google" id="ProtNLM"/>
    </source>
</evidence>
<keyword evidence="1" id="KW-1133">Transmembrane helix</keyword>
<comment type="caution">
    <text evidence="2">The sequence shown here is derived from an EMBL/GenBank/DDBJ whole genome shotgun (WGS) entry which is preliminary data.</text>
</comment>
<dbReference type="PANTHER" id="PTHR40394">
    <property type="entry name" value="LIPOPROTEIN-RELATED"/>
    <property type="match status" value="1"/>
</dbReference>
<evidence type="ECO:0000313" key="2">
    <source>
        <dbReference type="EMBL" id="OSJ29759.1"/>
    </source>
</evidence>